<dbReference type="GO" id="GO:0030870">
    <property type="term" value="C:Mre11 complex"/>
    <property type="evidence" value="ECO:0007669"/>
    <property type="project" value="InterPro"/>
</dbReference>
<dbReference type="SMART" id="SM00240">
    <property type="entry name" value="FHA"/>
    <property type="match status" value="1"/>
</dbReference>
<feature type="region of interest" description="Disordered" evidence="11">
    <location>
        <begin position="511"/>
        <end position="575"/>
    </location>
</feature>
<keyword evidence="9" id="KW-0131">Cell cycle</keyword>
<accession>A0A9D4IIA2</accession>
<dbReference type="FunFam" id="3.40.50.10980:FF:000001">
    <property type="entry name" value="Nibrin"/>
    <property type="match status" value="1"/>
</dbReference>
<evidence type="ECO:0000256" key="2">
    <source>
        <dbReference type="ARBA" id="ARBA00004322"/>
    </source>
</evidence>
<comment type="subcellular location">
    <subcellularLocation>
        <location evidence="1">Chromosome</location>
    </subcellularLocation>
    <subcellularLocation>
        <location evidence="2">Nucleus</location>
        <location evidence="2">PML body</location>
    </subcellularLocation>
</comment>
<dbReference type="FunFam" id="2.60.200.20:FF:000017">
    <property type="entry name" value="Nibrin"/>
    <property type="match status" value="1"/>
</dbReference>
<evidence type="ECO:0000256" key="7">
    <source>
        <dbReference type="ARBA" id="ARBA00023242"/>
    </source>
</evidence>
<proteinExistence type="inferred from homology"/>
<dbReference type="GO" id="GO:0051321">
    <property type="term" value="P:meiotic cell cycle"/>
    <property type="evidence" value="ECO:0007669"/>
    <property type="project" value="UniProtKB-KW"/>
</dbReference>
<name>A0A9D4IIA2_DREPO</name>
<reference evidence="13" key="2">
    <citation type="submission" date="2020-11" db="EMBL/GenBank/DDBJ databases">
        <authorList>
            <person name="McCartney M.A."/>
            <person name="Auch B."/>
            <person name="Kono T."/>
            <person name="Mallez S."/>
            <person name="Becker A."/>
            <person name="Gohl D.M."/>
            <person name="Silverstein K.A.T."/>
            <person name="Koren S."/>
            <person name="Bechman K.B."/>
            <person name="Herman A."/>
            <person name="Abrahante J.E."/>
            <person name="Garbe J."/>
        </authorList>
    </citation>
    <scope>NUCLEOTIDE SEQUENCE</scope>
    <source>
        <strain evidence="13">Duluth1</strain>
        <tissue evidence="13">Whole animal</tissue>
    </source>
</reference>
<dbReference type="InterPro" id="IPR032429">
    <property type="entry name" value="Nibrin_BRCT2"/>
</dbReference>
<dbReference type="PANTHER" id="PTHR12162:SF0">
    <property type="entry name" value="NIBRIN"/>
    <property type="match status" value="1"/>
</dbReference>
<dbReference type="InterPro" id="IPR000253">
    <property type="entry name" value="FHA_dom"/>
</dbReference>
<dbReference type="InterPro" id="IPR040227">
    <property type="entry name" value="Nibrin-rel"/>
</dbReference>
<dbReference type="PROSITE" id="PS50006">
    <property type="entry name" value="FHA_DOMAIN"/>
    <property type="match status" value="1"/>
</dbReference>
<dbReference type="CDD" id="cd17741">
    <property type="entry name" value="BRCT_nibrin"/>
    <property type="match status" value="1"/>
</dbReference>
<dbReference type="EMBL" id="JAIWYP010000009">
    <property type="protein sequence ID" value="KAH3776571.1"/>
    <property type="molecule type" value="Genomic_DNA"/>
</dbReference>
<dbReference type="GO" id="GO:0016605">
    <property type="term" value="C:PML body"/>
    <property type="evidence" value="ECO:0007669"/>
    <property type="project" value="UniProtKB-SubCell"/>
</dbReference>
<dbReference type="SUPFAM" id="SSF49879">
    <property type="entry name" value="SMAD/FHA domain"/>
    <property type="match status" value="1"/>
</dbReference>
<dbReference type="InterPro" id="IPR013908">
    <property type="entry name" value="Nibrin_C"/>
</dbReference>
<sequence length="761" mass="84866">MWYIISHSNPDHRVVILGGKQYLVGRRDCDILVANDATVSRKHAEISMTHPEANLASVSRLPILRLKDVSKFGTWVNNKKVEGEQLLSDGDSIYFGSQKSSFMVVFEPFVVTASCLESASKRKLHQQLCTLGGHVTKEWQMDCSCLLMNKISVTIKAICALVSQKPIVTLDYIDMYIKHLQGSVEKPDPYRFTPSLAETQLDPSDVSFEADSRRKTLFQGKTFVFLNHKQFNKMRLAIELAGGVPLLMEGKGDQHVILGPQTVVMNSSDASLTQGQGDWVQTVHTLLERNGKHFIQDAAIGYAVLYCSTEKHCNPEYSQDQDVSRLPSQTLSQADPFVANTDTQLQGSRGSVVSQRRKLGIDSQAAVNETRLSLSIPATPEMKCVSHVKSQQVPDMMQEETTLAKTTMSAHKRGRQRQDIDQETVSEQVASKRVKTEPVTPAKISQSVTGTGMKPSPAQSGSGTNKAAPFTQASKSDVNTNKRLKRLEEDWGSDDDDINYSSIVIEDIQTTEPRKSINESPSSFAQRNETKEQKSDEKRKSLFPFAPRSNDTQSSLGKKSRSRSRSVSPVPMAEVKQEVDLESGCPRLRVTAERPRSPISLAQCHIKAETIEALEHSEVETGFLSTRTTIQNQMKQNCKYELETDQPVAVVQVEVVSLVARGQKPKENLARNCADGFTRWKGKMVRNFKKFKKTNHAGSQSLPNIIGGSDLEVHLAQRSKELDDWFRETNQSQSQLSRDEERAEQLFNFDTAASVAKKQGR</sequence>
<dbReference type="Pfam" id="PF08599">
    <property type="entry name" value="Nbs1_C"/>
    <property type="match status" value="1"/>
</dbReference>
<dbReference type="Pfam" id="PF00498">
    <property type="entry name" value="FHA"/>
    <property type="match status" value="1"/>
</dbReference>
<dbReference type="Proteomes" id="UP000828390">
    <property type="component" value="Unassembled WGS sequence"/>
</dbReference>
<feature type="compositionally biased region" description="Basic and acidic residues" evidence="11">
    <location>
        <begin position="528"/>
        <end position="540"/>
    </location>
</feature>
<dbReference type="GO" id="GO:0005694">
    <property type="term" value="C:chromosome"/>
    <property type="evidence" value="ECO:0007669"/>
    <property type="project" value="UniProtKB-SubCell"/>
</dbReference>
<comment type="similarity">
    <text evidence="10">Belongs to the Nibrin family.</text>
</comment>
<dbReference type="PANTHER" id="PTHR12162">
    <property type="entry name" value="NIBRIN-RELATED"/>
    <property type="match status" value="1"/>
</dbReference>
<feature type="compositionally biased region" description="Polar residues" evidence="11">
    <location>
        <begin position="457"/>
        <end position="481"/>
    </location>
</feature>
<keyword evidence="4" id="KW-0158">Chromosome</keyword>
<dbReference type="OrthoDB" id="552194at2759"/>
<keyword evidence="7" id="KW-0539">Nucleus</keyword>
<evidence type="ECO:0000256" key="5">
    <source>
        <dbReference type="ARBA" id="ARBA00022763"/>
    </source>
</evidence>
<evidence type="ECO:0000256" key="9">
    <source>
        <dbReference type="ARBA" id="ARBA00023306"/>
    </source>
</evidence>
<keyword evidence="8" id="KW-0469">Meiosis</keyword>
<evidence type="ECO:0000256" key="3">
    <source>
        <dbReference type="ARBA" id="ARBA00020013"/>
    </source>
</evidence>
<dbReference type="GO" id="GO:0003684">
    <property type="term" value="F:damaged DNA binding"/>
    <property type="evidence" value="ECO:0007669"/>
    <property type="project" value="TreeGrafter"/>
</dbReference>
<organism evidence="13 14">
    <name type="scientific">Dreissena polymorpha</name>
    <name type="common">Zebra mussel</name>
    <name type="synonym">Mytilus polymorpha</name>
    <dbReference type="NCBI Taxonomy" id="45954"/>
    <lineage>
        <taxon>Eukaryota</taxon>
        <taxon>Metazoa</taxon>
        <taxon>Spiralia</taxon>
        <taxon>Lophotrochozoa</taxon>
        <taxon>Mollusca</taxon>
        <taxon>Bivalvia</taxon>
        <taxon>Autobranchia</taxon>
        <taxon>Heteroconchia</taxon>
        <taxon>Euheterodonta</taxon>
        <taxon>Imparidentia</taxon>
        <taxon>Neoheterodontei</taxon>
        <taxon>Myida</taxon>
        <taxon>Dreissenoidea</taxon>
        <taxon>Dreissenidae</taxon>
        <taxon>Dreissena</taxon>
    </lineage>
</organism>
<reference evidence="13" key="1">
    <citation type="journal article" date="2019" name="bioRxiv">
        <title>The Genome of the Zebra Mussel, Dreissena polymorpha: A Resource for Invasive Species Research.</title>
        <authorList>
            <person name="McCartney M.A."/>
            <person name="Auch B."/>
            <person name="Kono T."/>
            <person name="Mallez S."/>
            <person name="Zhang Y."/>
            <person name="Obille A."/>
            <person name="Becker A."/>
            <person name="Abrahante J.E."/>
            <person name="Garbe J."/>
            <person name="Badalamenti J.P."/>
            <person name="Herman A."/>
            <person name="Mangelson H."/>
            <person name="Liachko I."/>
            <person name="Sullivan S."/>
            <person name="Sone E.D."/>
            <person name="Koren S."/>
            <person name="Silverstein K.A.T."/>
            <person name="Beckman K.B."/>
            <person name="Gohl D.M."/>
        </authorList>
    </citation>
    <scope>NUCLEOTIDE SEQUENCE</scope>
    <source>
        <strain evidence="13">Duluth1</strain>
        <tissue evidence="13">Whole animal</tissue>
    </source>
</reference>
<keyword evidence="14" id="KW-1185">Reference proteome</keyword>
<evidence type="ECO:0000313" key="13">
    <source>
        <dbReference type="EMBL" id="KAH3776571.1"/>
    </source>
</evidence>
<keyword evidence="6" id="KW-0234">DNA repair</keyword>
<evidence type="ECO:0000259" key="12">
    <source>
        <dbReference type="PROSITE" id="PS50006"/>
    </source>
</evidence>
<dbReference type="Gene3D" id="2.60.200.20">
    <property type="match status" value="1"/>
</dbReference>
<dbReference type="SMART" id="SM01348">
    <property type="entry name" value="Nbs1_C"/>
    <property type="match status" value="1"/>
</dbReference>
<dbReference type="InterPro" id="IPR043014">
    <property type="entry name" value="Nibrin_BRCT2_sf"/>
</dbReference>
<keyword evidence="5" id="KW-0227">DNA damage</keyword>
<gene>
    <name evidence="13" type="ORF">DPMN_178000</name>
</gene>
<dbReference type="GO" id="GO:0000724">
    <property type="term" value="P:double-strand break repair via homologous recombination"/>
    <property type="evidence" value="ECO:0007669"/>
    <property type="project" value="TreeGrafter"/>
</dbReference>
<feature type="region of interest" description="Disordered" evidence="11">
    <location>
        <begin position="404"/>
        <end position="481"/>
    </location>
</feature>
<dbReference type="Pfam" id="PF16508">
    <property type="entry name" value="NIBRIN_BRCT_II"/>
    <property type="match status" value="1"/>
</dbReference>
<dbReference type="InterPro" id="IPR008984">
    <property type="entry name" value="SMAD_FHA_dom_sf"/>
</dbReference>
<dbReference type="AlphaFoldDB" id="A0A9D4IIA2"/>
<feature type="domain" description="FHA" evidence="12">
    <location>
        <begin position="15"/>
        <end position="81"/>
    </location>
</feature>
<evidence type="ECO:0000256" key="6">
    <source>
        <dbReference type="ARBA" id="ARBA00023204"/>
    </source>
</evidence>
<evidence type="ECO:0000256" key="10">
    <source>
        <dbReference type="ARBA" id="ARBA00044757"/>
    </source>
</evidence>
<dbReference type="GO" id="GO:0007095">
    <property type="term" value="P:mitotic G2 DNA damage checkpoint signaling"/>
    <property type="evidence" value="ECO:0007669"/>
    <property type="project" value="InterPro"/>
</dbReference>
<dbReference type="SUPFAM" id="SSF52113">
    <property type="entry name" value="BRCT domain"/>
    <property type="match status" value="1"/>
</dbReference>
<dbReference type="Gene3D" id="3.40.50.10980">
    <property type="entry name" value="Nibrin, BRCT2 domain"/>
    <property type="match status" value="1"/>
</dbReference>
<dbReference type="CDD" id="cd22667">
    <property type="entry name" value="FHA_NBN"/>
    <property type="match status" value="1"/>
</dbReference>
<protein>
    <recommendedName>
        <fullName evidence="3">Nibrin</fullName>
    </recommendedName>
</protein>
<evidence type="ECO:0000313" key="14">
    <source>
        <dbReference type="Proteomes" id="UP000828390"/>
    </source>
</evidence>
<dbReference type="InterPro" id="IPR036420">
    <property type="entry name" value="BRCT_dom_sf"/>
</dbReference>
<dbReference type="Gene3D" id="3.40.50.10190">
    <property type="entry name" value="BRCT domain"/>
    <property type="match status" value="1"/>
</dbReference>
<feature type="compositionally biased region" description="Polar residues" evidence="11">
    <location>
        <begin position="518"/>
        <end position="527"/>
    </location>
</feature>
<evidence type="ECO:0000256" key="8">
    <source>
        <dbReference type="ARBA" id="ARBA00023254"/>
    </source>
</evidence>
<evidence type="ECO:0000256" key="1">
    <source>
        <dbReference type="ARBA" id="ARBA00004286"/>
    </source>
</evidence>
<comment type="caution">
    <text evidence="13">The sequence shown here is derived from an EMBL/GenBank/DDBJ whole genome shotgun (WGS) entry which is preliminary data.</text>
</comment>
<evidence type="ECO:0000256" key="11">
    <source>
        <dbReference type="SAM" id="MobiDB-lite"/>
    </source>
</evidence>
<evidence type="ECO:0000256" key="4">
    <source>
        <dbReference type="ARBA" id="ARBA00022454"/>
    </source>
</evidence>